<dbReference type="Proteomes" id="UP000252189">
    <property type="component" value="Unassembled WGS sequence"/>
</dbReference>
<dbReference type="EMBL" id="QPHM01000001">
    <property type="protein sequence ID" value="RCU46678.1"/>
    <property type="molecule type" value="Genomic_DNA"/>
</dbReference>
<evidence type="ECO:0008006" key="3">
    <source>
        <dbReference type="Google" id="ProtNLM"/>
    </source>
</evidence>
<protein>
    <recommendedName>
        <fullName evidence="3">DUF3784 domain-containing protein</fullName>
    </recommendedName>
</protein>
<dbReference type="OrthoDB" id="163843at2157"/>
<name>A0A368N7Y5_9EURY</name>
<evidence type="ECO:0000313" key="1">
    <source>
        <dbReference type="EMBL" id="RCU46678.1"/>
    </source>
</evidence>
<comment type="caution">
    <text evidence="1">The sequence shown here is derived from an EMBL/GenBank/DDBJ whole genome shotgun (WGS) entry which is preliminary data.</text>
</comment>
<keyword evidence="2" id="KW-1185">Reference proteome</keyword>
<proteinExistence type="predicted"/>
<organism evidence="1 2">
    <name type="scientific">Haloplanus salinus</name>
    <dbReference type="NCBI Taxonomy" id="1126245"/>
    <lineage>
        <taxon>Archaea</taxon>
        <taxon>Methanobacteriati</taxon>
        <taxon>Methanobacteriota</taxon>
        <taxon>Stenosarchaea group</taxon>
        <taxon>Halobacteria</taxon>
        <taxon>Halobacteriales</taxon>
        <taxon>Haloferacaceae</taxon>
        <taxon>Haloplanus</taxon>
    </lineage>
</organism>
<accession>A0A368N7Y5</accession>
<gene>
    <name evidence="1" type="ORF">DU504_04795</name>
</gene>
<reference evidence="1 2" key="1">
    <citation type="submission" date="2018-07" db="EMBL/GenBank/DDBJ databases">
        <title>Genome sequences of Haloplanus salinus JCM 18368T.</title>
        <authorList>
            <person name="Kim Y.B."/>
            <person name="Roh S.W."/>
        </authorList>
    </citation>
    <scope>NUCLEOTIDE SEQUENCE [LARGE SCALE GENOMIC DNA]</scope>
    <source>
        <strain evidence="1 2">JCM 18368</strain>
    </source>
</reference>
<sequence>MDNEDCRKAGASWAIVQGLLTAVVPQLGVRLFKRLLGTNFENAGELRAKPAYLRQLRATGIGLAAAGVATLVMDAVADDDGEPGAE</sequence>
<dbReference type="RefSeq" id="WP_114448232.1">
    <property type="nucleotide sequence ID" value="NZ_QPHM01000001.1"/>
</dbReference>
<evidence type="ECO:0000313" key="2">
    <source>
        <dbReference type="Proteomes" id="UP000252189"/>
    </source>
</evidence>
<dbReference type="AlphaFoldDB" id="A0A368N7Y5"/>